<dbReference type="CDD" id="cd12087">
    <property type="entry name" value="TM_EGFR-like"/>
    <property type="match status" value="1"/>
</dbReference>
<proteinExistence type="predicted"/>
<dbReference type="EMBL" id="DS268429">
    <property type="protein sequence ID" value="EFO95791.1"/>
    <property type="molecule type" value="Genomic_DNA"/>
</dbReference>
<dbReference type="eggNOG" id="ENOG502TJWG">
    <property type="taxonomic scope" value="Eukaryota"/>
</dbReference>
<dbReference type="InParanoid" id="E3M8S8"/>
<dbReference type="OMA" id="RPLVWNK"/>
<evidence type="ECO:0000313" key="4">
    <source>
        <dbReference type="Proteomes" id="UP000008281"/>
    </source>
</evidence>
<organism evidence="4">
    <name type="scientific">Caenorhabditis remanei</name>
    <name type="common">Caenorhabditis vulgaris</name>
    <dbReference type="NCBI Taxonomy" id="31234"/>
    <lineage>
        <taxon>Eukaryota</taxon>
        <taxon>Metazoa</taxon>
        <taxon>Ecdysozoa</taxon>
        <taxon>Nematoda</taxon>
        <taxon>Chromadorea</taxon>
        <taxon>Rhabditida</taxon>
        <taxon>Rhabditina</taxon>
        <taxon>Rhabditomorpha</taxon>
        <taxon>Rhabditoidea</taxon>
        <taxon>Rhabditidae</taxon>
        <taxon>Peloderinae</taxon>
        <taxon>Caenorhabditis</taxon>
    </lineage>
</organism>
<feature type="region of interest" description="Disordered" evidence="1">
    <location>
        <begin position="104"/>
        <end position="262"/>
    </location>
</feature>
<protein>
    <submittedName>
        <fullName evidence="3">Uncharacterized protein</fullName>
    </submittedName>
</protein>
<keyword evidence="4" id="KW-1185">Reference proteome</keyword>
<sequence length="274" mass="29478">MSYKTCQEAADFHYRRCLTDRFYEMNLTYAFLAEFCKNLVTTTPGPSTTIAPSTTTNPDDIKKFLSKTSNLITVGAICGIIFLFVIGVAIFCCIRKRRQRKKEEAEGWGIPGWSSSSTTSGSSTKSDVESSAWDFGLTDNTSNAKTAKEKTNMLTALGGGGTAEKSKKLKKSKKSEKKKKEKKPAPADPPVVTPTTTPATPATTPTAHTPTTPAPASAPKSGFAGFPALFGGAAKKSQMAAPKPVENEKHESTGNTATMRPLVWNKQAAENVYY</sequence>
<feature type="compositionally biased region" description="Basic residues" evidence="1">
    <location>
        <begin position="167"/>
        <end position="182"/>
    </location>
</feature>
<dbReference type="HOGENOM" id="CLU_1039105_0_0_1"/>
<dbReference type="AlphaFoldDB" id="E3M8S8"/>
<name>E3M8S8_CAERE</name>
<keyword evidence="2" id="KW-0472">Membrane</keyword>
<evidence type="ECO:0000256" key="1">
    <source>
        <dbReference type="SAM" id="MobiDB-lite"/>
    </source>
</evidence>
<feature type="compositionally biased region" description="Low complexity" evidence="1">
    <location>
        <begin position="193"/>
        <end position="234"/>
    </location>
</feature>
<accession>E3M8S8</accession>
<keyword evidence="2" id="KW-1133">Transmembrane helix</keyword>
<gene>
    <name evidence="3" type="ORF">CRE_13928</name>
</gene>
<keyword evidence="2" id="KW-0812">Transmembrane</keyword>
<feature type="transmembrane region" description="Helical" evidence="2">
    <location>
        <begin position="71"/>
        <end position="94"/>
    </location>
</feature>
<feature type="compositionally biased region" description="Low complexity" evidence="1">
    <location>
        <begin position="114"/>
        <end position="125"/>
    </location>
</feature>
<evidence type="ECO:0000256" key="2">
    <source>
        <dbReference type="SAM" id="Phobius"/>
    </source>
</evidence>
<reference evidence="3" key="1">
    <citation type="submission" date="2007-07" db="EMBL/GenBank/DDBJ databases">
        <title>PCAP assembly of the Caenorhabditis remanei genome.</title>
        <authorList>
            <consortium name="The Caenorhabditis remanei Sequencing Consortium"/>
            <person name="Wilson R.K."/>
        </authorList>
    </citation>
    <scope>NUCLEOTIDE SEQUENCE [LARGE SCALE GENOMIC DNA]</scope>
    <source>
        <strain evidence="3">PB4641</strain>
    </source>
</reference>
<dbReference type="Proteomes" id="UP000008281">
    <property type="component" value="Unassembled WGS sequence"/>
</dbReference>
<evidence type="ECO:0000313" key="3">
    <source>
        <dbReference type="EMBL" id="EFO95791.1"/>
    </source>
</evidence>